<dbReference type="AlphaFoldDB" id="A0A7C9HJP2"/>
<dbReference type="RefSeq" id="WP_166548911.1">
    <property type="nucleotide sequence ID" value="NZ_BAAAIA010000008.1"/>
</dbReference>
<protein>
    <recommendedName>
        <fullName evidence="3">Biopolymer transporter Tol</fullName>
    </recommendedName>
</protein>
<dbReference type="EMBL" id="WODA01000025">
    <property type="protein sequence ID" value="MUN08641.1"/>
    <property type="molecule type" value="Genomic_DNA"/>
</dbReference>
<accession>A0A7C9HJP2</accession>
<dbReference type="Gene3D" id="2.120.10.30">
    <property type="entry name" value="TolB, C-terminal domain"/>
    <property type="match status" value="1"/>
</dbReference>
<evidence type="ECO:0000313" key="1">
    <source>
        <dbReference type="EMBL" id="MUN08641.1"/>
    </source>
</evidence>
<sequence>MSIPPARTLAAGQSCRVHVFDTSTMSSTLIHRGNDVLLEAPNWTQDGRLILNGDGVLWTLTPMSGASTRQVPITGVPVLNNDHVLAPNGTEIFISANDWQIYRASLSGGDATRITAPDDGILHFLHGVSPDGTQLAYTAVKISAEMTISSAHVHTIRVDGGDDRPLFQGGPSDGSEYSPDGEWVYFNTEHFSDTDGHAQIARIRSDGSGLEQLTFDDRVNWFPHLPARGELAVYLSFPPGTIGHPADLPVELRLVRNGNWRDPETIVTLFGGQGTINVNSWSPDGTQFAYVDYPIDDVAQTDS</sequence>
<evidence type="ECO:0008006" key="3">
    <source>
        <dbReference type="Google" id="ProtNLM"/>
    </source>
</evidence>
<dbReference type="InterPro" id="IPR011042">
    <property type="entry name" value="6-blade_b-propeller_TolB-like"/>
</dbReference>
<dbReference type="SUPFAM" id="SSF82171">
    <property type="entry name" value="DPP6 N-terminal domain-like"/>
    <property type="match status" value="1"/>
</dbReference>
<evidence type="ECO:0000313" key="2">
    <source>
        <dbReference type="Proteomes" id="UP000480122"/>
    </source>
</evidence>
<organism evidence="1 2">
    <name type="scientific">Agromyces luteolus</name>
    <dbReference type="NCBI Taxonomy" id="88373"/>
    <lineage>
        <taxon>Bacteria</taxon>
        <taxon>Bacillati</taxon>
        <taxon>Actinomycetota</taxon>
        <taxon>Actinomycetes</taxon>
        <taxon>Micrococcales</taxon>
        <taxon>Microbacteriaceae</taxon>
        <taxon>Agromyces</taxon>
    </lineage>
</organism>
<keyword evidence="2" id="KW-1185">Reference proteome</keyword>
<reference evidence="1 2" key="1">
    <citation type="submission" date="2019-11" db="EMBL/GenBank/DDBJ databases">
        <title>Agromyces kandeliae sp. nov., isolated from mangrove soil.</title>
        <authorList>
            <person name="Wang R."/>
        </authorList>
    </citation>
    <scope>NUCLEOTIDE SEQUENCE [LARGE SCALE GENOMIC DNA]</scope>
    <source>
        <strain evidence="1 2">JCM 11431</strain>
    </source>
</reference>
<comment type="caution">
    <text evidence="1">The sequence shown here is derived from an EMBL/GenBank/DDBJ whole genome shotgun (WGS) entry which is preliminary data.</text>
</comment>
<name>A0A7C9HJP2_9MICO</name>
<gene>
    <name evidence="1" type="ORF">GLX25_16150</name>
</gene>
<proteinExistence type="predicted"/>
<dbReference type="Proteomes" id="UP000480122">
    <property type="component" value="Unassembled WGS sequence"/>
</dbReference>